<sequence length="239" mass="27898">MARTKPEARTGATSRSVHFCGGYRNFRSTTKRHSWSGTGCHIYGWPSSGGVIIRESDLVELQYLGFDPMDIPVTRHENQDDEDEFCRLLKRIGGKWWRSEKRYEEVQGDHPYQNSRRPNGEERREVYIGWPKRGGVLVLESDDSDNRYIPAEIGMLRMVTGMEERCELLSERFGANFYEDPVDYPGFGDLGKRDLDNDNGSEEEEEEEVVDYHLQRELEMLELERLERQRTRDSKCVCS</sequence>
<proteinExistence type="predicted"/>
<protein>
    <submittedName>
        <fullName evidence="2">Uncharacterized protein</fullName>
    </submittedName>
</protein>
<dbReference type="EMBL" id="JAZHXI010000012">
    <property type="protein sequence ID" value="KAL2065679.1"/>
    <property type="molecule type" value="Genomic_DNA"/>
</dbReference>
<evidence type="ECO:0000313" key="3">
    <source>
        <dbReference type="Proteomes" id="UP001595075"/>
    </source>
</evidence>
<feature type="region of interest" description="Disordered" evidence="1">
    <location>
        <begin position="188"/>
        <end position="211"/>
    </location>
</feature>
<dbReference type="Proteomes" id="UP001595075">
    <property type="component" value="Unassembled WGS sequence"/>
</dbReference>
<gene>
    <name evidence="2" type="ORF">VTL71DRAFT_3349</name>
</gene>
<evidence type="ECO:0000256" key="1">
    <source>
        <dbReference type="SAM" id="MobiDB-lite"/>
    </source>
</evidence>
<feature type="compositionally biased region" description="Acidic residues" evidence="1">
    <location>
        <begin position="197"/>
        <end position="209"/>
    </location>
</feature>
<evidence type="ECO:0000313" key="2">
    <source>
        <dbReference type="EMBL" id="KAL2065679.1"/>
    </source>
</evidence>
<accession>A0ABR4C6X2</accession>
<name>A0ABR4C6X2_9HELO</name>
<reference evidence="2 3" key="1">
    <citation type="journal article" date="2024" name="Commun. Biol.">
        <title>Comparative genomic analysis of thermophilic fungi reveals convergent evolutionary adaptations and gene losses.</title>
        <authorList>
            <person name="Steindorff A.S."/>
            <person name="Aguilar-Pontes M.V."/>
            <person name="Robinson A.J."/>
            <person name="Andreopoulos B."/>
            <person name="LaButti K."/>
            <person name="Kuo A."/>
            <person name="Mondo S."/>
            <person name="Riley R."/>
            <person name="Otillar R."/>
            <person name="Haridas S."/>
            <person name="Lipzen A."/>
            <person name="Grimwood J."/>
            <person name="Schmutz J."/>
            <person name="Clum A."/>
            <person name="Reid I.D."/>
            <person name="Moisan M.C."/>
            <person name="Butler G."/>
            <person name="Nguyen T.T.M."/>
            <person name="Dewar K."/>
            <person name="Conant G."/>
            <person name="Drula E."/>
            <person name="Henrissat B."/>
            <person name="Hansel C."/>
            <person name="Singer S."/>
            <person name="Hutchinson M.I."/>
            <person name="de Vries R.P."/>
            <person name="Natvig D.O."/>
            <person name="Powell A.J."/>
            <person name="Tsang A."/>
            <person name="Grigoriev I.V."/>
        </authorList>
    </citation>
    <scope>NUCLEOTIDE SEQUENCE [LARGE SCALE GENOMIC DNA]</scope>
    <source>
        <strain evidence="2 3">CBS 494.80</strain>
    </source>
</reference>
<organism evidence="2 3">
    <name type="scientific">Oculimacula yallundae</name>
    <dbReference type="NCBI Taxonomy" id="86028"/>
    <lineage>
        <taxon>Eukaryota</taxon>
        <taxon>Fungi</taxon>
        <taxon>Dikarya</taxon>
        <taxon>Ascomycota</taxon>
        <taxon>Pezizomycotina</taxon>
        <taxon>Leotiomycetes</taxon>
        <taxon>Helotiales</taxon>
        <taxon>Ploettnerulaceae</taxon>
        <taxon>Oculimacula</taxon>
    </lineage>
</organism>
<keyword evidence="3" id="KW-1185">Reference proteome</keyword>
<comment type="caution">
    <text evidence="2">The sequence shown here is derived from an EMBL/GenBank/DDBJ whole genome shotgun (WGS) entry which is preliminary data.</text>
</comment>